<comment type="caution">
    <text evidence="2">The sequence shown here is derived from an EMBL/GenBank/DDBJ whole genome shotgun (WGS) entry which is preliminary data.</text>
</comment>
<dbReference type="Proteomes" id="UP000593561">
    <property type="component" value="Unassembled WGS sequence"/>
</dbReference>
<evidence type="ECO:0000256" key="1">
    <source>
        <dbReference type="SAM" id="MobiDB-lite"/>
    </source>
</evidence>
<accession>A0A7J8RNF3</accession>
<evidence type="ECO:0000313" key="2">
    <source>
        <dbReference type="EMBL" id="MBA0615301.1"/>
    </source>
</evidence>
<gene>
    <name evidence="2" type="ORF">Godav_015455</name>
</gene>
<dbReference type="AlphaFoldDB" id="A0A7J8RNF3"/>
<organism evidence="2 3">
    <name type="scientific">Gossypium davidsonii</name>
    <name type="common">Davidson's cotton</name>
    <name type="synonym">Gossypium klotzschianum subsp. davidsonii</name>
    <dbReference type="NCBI Taxonomy" id="34287"/>
    <lineage>
        <taxon>Eukaryota</taxon>
        <taxon>Viridiplantae</taxon>
        <taxon>Streptophyta</taxon>
        <taxon>Embryophyta</taxon>
        <taxon>Tracheophyta</taxon>
        <taxon>Spermatophyta</taxon>
        <taxon>Magnoliopsida</taxon>
        <taxon>eudicotyledons</taxon>
        <taxon>Gunneridae</taxon>
        <taxon>Pentapetalae</taxon>
        <taxon>rosids</taxon>
        <taxon>malvids</taxon>
        <taxon>Malvales</taxon>
        <taxon>Malvaceae</taxon>
        <taxon>Malvoideae</taxon>
        <taxon>Gossypium</taxon>
    </lineage>
</organism>
<dbReference type="EMBL" id="JABFAC010000006">
    <property type="protein sequence ID" value="MBA0615301.1"/>
    <property type="molecule type" value="Genomic_DNA"/>
</dbReference>
<proteinExistence type="predicted"/>
<name>A0A7J8RNF3_GOSDV</name>
<evidence type="ECO:0000313" key="3">
    <source>
        <dbReference type="Proteomes" id="UP000593561"/>
    </source>
</evidence>
<reference evidence="2 3" key="1">
    <citation type="journal article" date="2019" name="Genome Biol. Evol.">
        <title>Insights into the evolution of the New World diploid cottons (Gossypium, subgenus Houzingenia) based on genome sequencing.</title>
        <authorList>
            <person name="Grover C.E."/>
            <person name="Arick M.A. 2nd"/>
            <person name="Thrash A."/>
            <person name="Conover J.L."/>
            <person name="Sanders W.S."/>
            <person name="Peterson D.G."/>
            <person name="Frelichowski J.E."/>
            <person name="Scheffler J.A."/>
            <person name="Scheffler B.E."/>
            <person name="Wendel J.F."/>
        </authorList>
    </citation>
    <scope>NUCLEOTIDE SEQUENCE [LARGE SCALE GENOMIC DNA]</scope>
    <source>
        <strain evidence="2">27</strain>
        <tissue evidence="2">Leaf</tissue>
    </source>
</reference>
<sequence>MENALANLHVDDGEEEAYLHGVVNSAPYMFNNHLLIFRKLKDKEDPFLYFLYKFSSEGGCVASTQKEEENSAKGARKAVFEE</sequence>
<keyword evidence="3" id="KW-1185">Reference proteome</keyword>
<feature type="region of interest" description="Disordered" evidence="1">
    <location>
        <begin position="63"/>
        <end position="82"/>
    </location>
</feature>
<protein>
    <submittedName>
        <fullName evidence="2">Uncharacterized protein</fullName>
    </submittedName>
</protein>